<keyword evidence="4" id="KW-0233">DNA recombination</keyword>
<accession>A0AAW9ZPA7</accession>
<keyword evidence="2" id="KW-0229">DNA integration</keyword>
<evidence type="ECO:0000256" key="2">
    <source>
        <dbReference type="ARBA" id="ARBA00022908"/>
    </source>
</evidence>
<dbReference type="Pfam" id="PF00589">
    <property type="entry name" value="Phage_integrase"/>
    <property type="match status" value="1"/>
</dbReference>
<name>A0AAW9ZPA7_LIMRT</name>
<feature type="domain" description="Tyr recombinase" evidence="5">
    <location>
        <begin position="188"/>
        <end position="388"/>
    </location>
</feature>
<dbReference type="Proteomes" id="UP000587270">
    <property type="component" value="Unassembled WGS sequence"/>
</dbReference>
<proteinExistence type="inferred from homology"/>
<dbReference type="GO" id="GO:0015074">
    <property type="term" value="P:DNA integration"/>
    <property type="evidence" value="ECO:0007669"/>
    <property type="project" value="UniProtKB-KW"/>
</dbReference>
<dbReference type="GO" id="GO:0006310">
    <property type="term" value="P:DNA recombination"/>
    <property type="evidence" value="ECO:0007669"/>
    <property type="project" value="UniProtKB-KW"/>
</dbReference>
<comment type="similarity">
    <text evidence="1">Belongs to the 'phage' integrase family.</text>
</comment>
<dbReference type="InterPro" id="IPR004107">
    <property type="entry name" value="Integrase_SAM-like_N"/>
</dbReference>
<dbReference type="RefSeq" id="WP_170090927.1">
    <property type="nucleotide sequence ID" value="NZ_JABAFN010000074.1"/>
</dbReference>
<dbReference type="InterPro" id="IPR011010">
    <property type="entry name" value="DNA_brk_join_enz"/>
</dbReference>
<dbReference type="Pfam" id="PF14659">
    <property type="entry name" value="Phage_int_SAM_3"/>
    <property type="match status" value="1"/>
</dbReference>
<dbReference type="PANTHER" id="PTHR30349:SF64">
    <property type="entry name" value="PROPHAGE INTEGRASE INTD-RELATED"/>
    <property type="match status" value="1"/>
</dbReference>
<comment type="caution">
    <text evidence="6">The sequence shown here is derived from an EMBL/GenBank/DDBJ whole genome shotgun (WGS) entry which is preliminary data.</text>
</comment>
<evidence type="ECO:0000313" key="7">
    <source>
        <dbReference type="Proteomes" id="UP000587270"/>
    </source>
</evidence>
<evidence type="ECO:0000256" key="3">
    <source>
        <dbReference type="ARBA" id="ARBA00023125"/>
    </source>
</evidence>
<dbReference type="InterPro" id="IPR002104">
    <property type="entry name" value="Integrase_catalytic"/>
</dbReference>
<dbReference type="InterPro" id="IPR013762">
    <property type="entry name" value="Integrase-like_cat_sf"/>
</dbReference>
<reference evidence="6 7" key="1">
    <citation type="submission" date="2020-04" db="EMBL/GenBank/DDBJ databases">
        <authorList>
            <person name="Hitch T.C.A."/>
            <person name="Wylensek D."/>
            <person name="Clavel T."/>
        </authorList>
    </citation>
    <scope>NUCLEOTIDE SEQUENCE [LARGE SCALE GENOMIC DNA]</scope>
    <source>
        <strain evidence="6 7">WCA-386-APC-4I</strain>
    </source>
</reference>
<dbReference type="InterPro" id="IPR010998">
    <property type="entry name" value="Integrase_recombinase_N"/>
</dbReference>
<dbReference type="EMBL" id="JABAFN010000074">
    <property type="protein sequence ID" value="NME23147.1"/>
    <property type="molecule type" value="Genomic_DNA"/>
</dbReference>
<organism evidence="6 7">
    <name type="scientific">Limosilactobacillus reuteri</name>
    <name type="common">Lactobacillus reuteri</name>
    <dbReference type="NCBI Taxonomy" id="1598"/>
    <lineage>
        <taxon>Bacteria</taxon>
        <taxon>Bacillati</taxon>
        <taxon>Bacillota</taxon>
        <taxon>Bacilli</taxon>
        <taxon>Lactobacillales</taxon>
        <taxon>Lactobacillaceae</taxon>
        <taxon>Limosilactobacillus</taxon>
    </lineage>
</organism>
<dbReference type="PROSITE" id="PS51898">
    <property type="entry name" value="TYR_RECOMBINASE"/>
    <property type="match status" value="1"/>
</dbReference>
<protein>
    <submittedName>
        <fullName evidence="6">Site-specific integrase</fullName>
    </submittedName>
</protein>
<evidence type="ECO:0000256" key="1">
    <source>
        <dbReference type="ARBA" id="ARBA00008857"/>
    </source>
</evidence>
<dbReference type="SUPFAM" id="SSF56349">
    <property type="entry name" value="DNA breaking-rejoining enzymes"/>
    <property type="match status" value="1"/>
</dbReference>
<dbReference type="GO" id="GO:0003677">
    <property type="term" value="F:DNA binding"/>
    <property type="evidence" value="ECO:0007669"/>
    <property type="project" value="UniProtKB-KW"/>
</dbReference>
<dbReference type="InterPro" id="IPR050090">
    <property type="entry name" value="Tyrosine_recombinase_XerCD"/>
</dbReference>
<gene>
    <name evidence="6" type="ORF">HF865_10795</name>
</gene>
<evidence type="ECO:0000313" key="6">
    <source>
        <dbReference type="EMBL" id="NME23147.1"/>
    </source>
</evidence>
<dbReference type="CDD" id="cd01189">
    <property type="entry name" value="INT_ICEBs1_C_like"/>
    <property type="match status" value="1"/>
</dbReference>
<dbReference type="Gene3D" id="1.10.150.130">
    <property type="match status" value="1"/>
</dbReference>
<evidence type="ECO:0000259" key="5">
    <source>
        <dbReference type="PROSITE" id="PS51898"/>
    </source>
</evidence>
<sequence>MTATKYQSVYKEKPRNGKGNSYYVSVYLGHDPLTGKRIIKKTRHDQYGNHFKTARDAYYEAERLKEEYRRNGLPVNNGQATMLDYYNKVFKPTYKGEVEESTWLSREPIFDMILKWFGDIKLTQINPTDCLRFRNWLLSDKKGYSQSYASLVYGLFRQLLDSAVELDYLTRNPSRIKKATGAISKGHHIIHYWTLEEFKKVIAKCYLGDIEGALAYTMLNLYYFTGMRVSEALALWWSDINLSDGYIKVNHTLTNTKDPDKKRKNYTKTASGMRTIDIPQDLVELLKWWKKLQYDNLPQKGDDHYVLSATDEPLHRSTVNNVVNRYADLAGVHRIQAKELRTSHACLLINKYNVDILAVSQRLGHAKPTTTLKYYSQLWRGRNRTVADQLNGAVGKIEHPNHSLVDFTGNQYVKVR</sequence>
<dbReference type="PANTHER" id="PTHR30349">
    <property type="entry name" value="PHAGE INTEGRASE-RELATED"/>
    <property type="match status" value="1"/>
</dbReference>
<evidence type="ECO:0000256" key="4">
    <source>
        <dbReference type="ARBA" id="ARBA00023172"/>
    </source>
</evidence>
<dbReference type="AlphaFoldDB" id="A0AAW9ZPA7"/>
<keyword evidence="3" id="KW-0238">DNA-binding</keyword>
<dbReference type="Gene3D" id="1.10.443.10">
    <property type="entry name" value="Intergrase catalytic core"/>
    <property type="match status" value="1"/>
</dbReference>